<accession>A0A1M6F0F6</accession>
<protein>
    <submittedName>
        <fullName evidence="1">Uncharacterized protein</fullName>
    </submittedName>
</protein>
<dbReference type="OrthoDB" id="7276193at2"/>
<proteinExistence type="predicted"/>
<dbReference type="EMBL" id="FQZF01000006">
    <property type="protein sequence ID" value="SHI91109.1"/>
    <property type="molecule type" value="Genomic_DNA"/>
</dbReference>
<evidence type="ECO:0000313" key="1">
    <source>
        <dbReference type="EMBL" id="SHI91109.1"/>
    </source>
</evidence>
<evidence type="ECO:0000313" key="2">
    <source>
        <dbReference type="Proteomes" id="UP000184387"/>
    </source>
</evidence>
<sequence>MAEILPLTRDPQDRLQSALRLLAIAQEEQRGAINAFRESLYSLRDSTQRLQASVHGWQRQLAATGREVDTAREAVRTLGATAARM</sequence>
<dbReference type="Proteomes" id="UP000184387">
    <property type="component" value="Unassembled WGS sequence"/>
</dbReference>
<dbReference type="AlphaFoldDB" id="A0A1M6F0F6"/>
<dbReference type="RefSeq" id="WP_073132885.1">
    <property type="nucleotide sequence ID" value="NZ_FQZF01000006.1"/>
</dbReference>
<name>A0A1M6F0F6_9PROT</name>
<keyword evidence="2" id="KW-1185">Reference proteome</keyword>
<gene>
    <name evidence="1" type="ORF">SAMN02745194_01347</name>
</gene>
<reference evidence="1 2" key="1">
    <citation type="submission" date="2016-11" db="EMBL/GenBank/DDBJ databases">
        <authorList>
            <person name="Jaros S."/>
            <person name="Januszkiewicz K."/>
            <person name="Wedrychowicz H."/>
        </authorList>
    </citation>
    <scope>NUCLEOTIDE SEQUENCE [LARGE SCALE GENOMIC DNA]</scope>
    <source>
        <strain evidence="1 2">DSM 14916</strain>
    </source>
</reference>
<organism evidence="1 2">
    <name type="scientific">Muricoccus roseus</name>
    <dbReference type="NCBI Taxonomy" id="198092"/>
    <lineage>
        <taxon>Bacteria</taxon>
        <taxon>Pseudomonadati</taxon>
        <taxon>Pseudomonadota</taxon>
        <taxon>Alphaproteobacteria</taxon>
        <taxon>Acetobacterales</taxon>
        <taxon>Roseomonadaceae</taxon>
        <taxon>Muricoccus</taxon>
    </lineage>
</organism>